<evidence type="ECO:0000313" key="1">
    <source>
        <dbReference type="EMBL" id="GAA4376229.1"/>
    </source>
</evidence>
<dbReference type="Proteomes" id="UP001500454">
    <property type="component" value="Unassembled WGS sequence"/>
</dbReference>
<proteinExistence type="predicted"/>
<gene>
    <name evidence="1" type="ORF">GCM10023186_09850</name>
</gene>
<organism evidence="1 2">
    <name type="scientific">Hymenobacter koreensis</name>
    <dbReference type="NCBI Taxonomy" id="1084523"/>
    <lineage>
        <taxon>Bacteria</taxon>
        <taxon>Pseudomonadati</taxon>
        <taxon>Bacteroidota</taxon>
        <taxon>Cytophagia</taxon>
        <taxon>Cytophagales</taxon>
        <taxon>Hymenobacteraceae</taxon>
        <taxon>Hymenobacter</taxon>
    </lineage>
</organism>
<accession>A0ABP8IVY7</accession>
<comment type="caution">
    <text evidence="1">The sequence shown here is derived from an EMBL/GenBank/DDBJ whole genome shotgun (WGS) entry which is preliminary data.</text>
</comment>
<name>A0ABP8IVY7_9BACT</name>
<protein>
    <submittedName>
        <fullName evidence="1">Uncharacterized protein</fullName>
    </submittedName>
</protein>
<reference evidence="2" key="1">
    <citation type="journal article" date="2019" name="Int. J. Syst. Evol. Microbiol.">
        <title>The Global Catalogue of Microorganisms (GCM) 10K type strain sequencing project: providing services to taxonomists for standard genome sequencing and annotation.</title>
        <authorList>
            <consortium name="The Broad Institute Genomics Platform"/>
            <consortium name="The Broad Institute Genome Sequencing Center for Infectious Disease"/>
            <person name="Wu L."/>
            <person name="Ma J."/>
        </authorList>
    </citation>
    <scope>NUCLEOTIDE SEQUENCE [LARGE SCALE GENOMIC DNA]</scope>
    <source>
        <strain evidence="2">JCM 17924</strain>
    </source>
</reference>
<keyword evidence="2" id="KW-1185">Reference proteome</keyword>
<evidence type="ECO:0000313" key="2">
    <source>
        <dbReference type="Proteomes" id="UP001500454"/>
    </source>
</evidence>
<sequence length="75" mass="8196">MRKENPGAYEAASDPNGWLHVRVKGHSPVVRMYVNEGDSPVLQAHQLRPTASDQLGFFVADNLDGSLVNLLVRGP</sequence>
<dbReference type="EMBL" id="BAABHA010000002">
    <property type="protein sequence ID" value="GAA4376229.1"/>
    <property type="molecule type" value="Genomic_DNA"/>
</dbReference>